<reference evidence="2" key="2">
    <citation type="submission" date="2013-07" db="EMBL/GenBank/DDBJ databases">
        <authorList>
            <person name="Morais-Silva F.O."/>
            <person name="Rezende A.M."/>
            <person name="Pimentel C."/>
            <person name="Resende D.M."/>
            <person name="Santos C.I."/>
            <person name="Clemente C."/>
            <person name="de Oliveira L.M."/>
            <person name="da Silva S.M."/>
            <person name="Costa D.A."/>
            <person name="Varela-Raposo A."/>
            <person name="Horacio E.C.A."/>
            <person name="Matos M."/>
            <person name="Flores O."/>
            <person name="Ruiz J.C."/>
            <person name="Rodrigues-Pousada C."/>
        </authorList>
    </citation>
    <scope>NUCLEOTIDE SEQUENCE [LARGE SCALE GENOMIC DNA]</scope>
    <source>
        <strain evidence="2">ATCC 19364 / DSM 1382 / NCIMB 9332 / VKM B-1759</strain>
    </source>
</reference>
<dbReference type="InterPro" id="IPR016024">
    <property type="entry name" value="ARM-type_fold"/>
</dbReference>
<dbReference type="eggNOG" id="ENOG5031R0S">
    <property type="taxonomic scope" value="Bacteria"/>
</dbReference>
<dbReference type="EMBL" id="CP006585">
    <property type="protein sequence ID" value="AGW12803.1"/>
    <property type="molecule type" value="Genomic_DNA"/>
</dbReference>
<dbReference type="SUPFAM" id="SSF48371">
    <property type="entry name" value="ARM repeat"/>
    <property type="match status" value="1"/>
</dbReference>
<dbReference type="GO" id="GO:0016829">
    <property type="term" value="F:lyase activity"/>
    <property type="evidence" value="ECO:0007669"/>
    <property type="project" value="UniProtKB-KW"/>
</dbReference>
<accession>T2G930</accession>
<protein>
    <submittedName>
        <fullName evidence="1">Putative PBS lyase HEAT domain protein repeat-containing protein</fullName>
    </submittedName>
</protein>
<gene>
    <name evidence="1" type="ORF">DGI_0913</name>
</gene>
<keyword evidence="2" id="KW-1185">Reference proteome</keyword>
<evidence type="ECO:0000313" key="1">
    <source>
        <dbReference type="EMBL" id="AGW12803.1"/>
    </source>
</evidence>
<dbReference type="AlphaFoldDB" id="T2G930"/>
<dbReference type="RefSeq" id="WP_021759505.1">
    <property type="nucleotide sequence ID" value="NC_022444.1"/>
</dbReference>
<name>T2G930_MEGG1</name>
<evidence type="ECO:0000313" key="2">
    <source>
        <dbReference type="Proteomes" id="UP000016587"/>
    </source>
</evidence>
<keyword evidence="1" id="KW-0456">Lyase</keyword>
<dbReference type="Pfam" id="PF13646">
    <property type="entry name" value="HEAT_2"/>
    <property type="match status" value="1"/>
</dbReference>
<dbReference type="PATRIC" id="fig|1121448.10.peg.912"/>
<sequence length="205" mass="23462">MTLPRETPPVSVCLQEHSPAPCTPALMTAETYQSMERFELLMHLGHPDMAIRYLAGRAILARFEDAEAILLRELAHPRWTVRQDEALSLLVGLQSRQAGVLLVPMLQHQDERRRLAAIKALRWLTDEADVFVNALGDPCWQVRLESLFALSDFGRPQDAHAFEVLLGDEHPRVRRAAQDALRRWKRRSPLRSLRHALAQQQDLDL</sequence>
<organism evidence="1 2">
    <name type="scientific">Megalodesulfovibrio gigas (strain ATCC 19364 / DSM 1382 / NCIMB 9332 / VKM B-1759)</name>
    <name type="common">Desulfovibrio gigas</name>
    <dbReference type="NCBI Taxonomy" id="1121448"/>
    <lineage>
        <taxon>Bacteria</taxon>
        <taxon>Pseudomonadati</taxon>
        <taxon>Thermodesulfobacteriota</taxon>
        <taxon>Desulfovibrionia</taxon>
        <taxon>Desulfovibrionales</taxon>
        <taxon>Desulfovibrionaceae</taxon>
        <taxon>Megalodesulfovibrio</taxon>
    </lineage>
</organism>
<reference evidence="1 2" key="1">
    <citation type="journal article" date="2013" name="J. Bacteriol.">
        <title>Roles of HynAB and Ech, the only two hydrogenases found in the model sulfate reducer Desulfovibrio gigas.</title>
        <authorList>
            <person name="Morais-Silva F.O."/>
            <person name="Santos C.I."/>
            <person name="Rodrigues R."/>
            <person name="Pereira I.A."/>
            <person name="Rodrigues-Pousada C."/>
        </authorList>
    </citation>
    <scope>NUCLEOTIDE SEQUENCE [LARGE SCALE GENOMIC DNA]</scope>
    <source>
        <strain evidence="2">ATCC 19364 / DSM 1382 / NCIMB 9332 / VKM B-1759</strain>
    </source>
</reference>
<dbReference type="Gene3D" id="1.25.10.10">
    <property type="entry name" value="Leucine-rich Repeat Variant"/>
    <property type="match status" value="1"/>
</dbReference>
<dbReference type="STRING" id="1121448.DGI_0913"/>
<proteinExistence type="predicted"/>
<dbReference type="KEGG" id="dgg:DGI_0913"/>
<dbReference type="OrthoDB" id="3661251at2"/>
<dbReference type="InterPro" id="IPR011989">
    <property type="entry name" value="ARM-like"/>
</dbReference>
<dbReference type="Proteomes" id="UP000016587">
    <property type="component" value="Chromosome"/>
</dbReference>
<dbReference type="HOGENOM" id="CLU_1335732_0_0_7"/>